<dbReference type="GO" id="GO:0003887">
    <property type="term" value="F:DNA-directed DNA polymerase activity"/>
    <property type="evidence" value="ECO:0007669"/>
    <property type="project" value="UniProtKB-KW"/>
</dbReference>
<evidence type="ECO:0000256" key="4">
    <source>
        <dbReference type="ARBA" id="ARBA00022695"/>
    </source>
</evidence>
<proteinExistence type="predicted"/>
<dbReference type="FunFam" id="3.40.50.300:FF:001255">
    <property type="entry name" value="DNA polymerase III subunit delta"/>
    <property type="match status" value="1"/>
</dbReference>
<dbReference type="InterPro" id="IPR027417">
    <property type="entry name" value="P-loop_NTPase"/>
</dbReference>
<keyword evidence="5" id="KW-0235">DNA replication</keyword>
<keyword evidence="4 9" id="KW-0548">Nucleotidyltransferase</keyword>
<name>A0A926NMT3_9BACI</name>
<dbReference type="SUPFAM" id="SSF52540">
    <property type="entry name" value="P-loop containing nucleoside triphosphate hydrolases"/>
    <property type="match status" value="1"/>
</dbReference>
<feature type="domain" description="DNA polymerase III delta subunit C-terminal" evidence="8">
    <location>
        <begin position="242"/>
        <end position="328"/>
    </location>
</feature>
<protein>
    <recommendedName>
        <fullName evidence="2">DNA polymerase III subunit delta'</fullName>
        <ecNumber evidence="1">2.7.7.7</ecNumber>
    </recommendedName>
</protein>
<dbReference type="NCBIfam" id="NF005972">
    <property type="entry name" value="PRK08058.1"/>
    <property type="match status" value="1"/>
</dbReference>
<dbReference type="RefSeq" id="WP_191162760.1">
    <property type="nucleotide sequence ID" value="NZ_JACXAI010000060.1"/>
</dbReference>
<gene>
    <name evidence="9" type="primary">holB</name>
    <name evidence="9" type="ORF">IC621_25395</name>
</gene>
<dbReference type="AlphaFoldDB" id="A0A926NMT3"/>
<dbReference type="InterPro" id="IPR004622">
    <property type="entry name" value="DNA_pol_HolB"/>
</dbReference>
<dbReference type="GO" id="GO:0006261">
    <property type="term" value="P:DNA-templated DNA replication"/>
    <property type="evidence" value="ECO:0007669"/>
    <property type="project" value="TreeGrafter"/>
</dbReference>
<dbReference type="PANTHER" id="PTHR11669">
    <property type="entry name" value="REPLICATION FACTOR C / DNA POLYMERASE III GAMMA-TAU SUBUNIT"/>
    <property type="match status" value="1"/>
</dbReference>
<accession>A0A926NMT3</accession>
<dbReference type="Gene3D" id="3.40.50.300">
    <property type="entry name" value="P-loop containing nucleotide triphosphate hydrolases"/>
    <property type="match status" value="1"/>
</dbReference>
<evidence type="ECO:0000313" key="9">
    <source>
        <dbReference type="EMBL" id="MBD1383518.1"/>
    </source>
</evidence>
<dbReference type="InterPro" id="IPR015199">
    <property type="entry name" value="DNA_pol_III_delta_C"/>
</dbReference>
<evidence type="ECO:0000313" key="10">
    <source>
        <dbReference type="Proteomes" id="UP000626844"/>
    </source>
</evidence>
<dbReference type="NCBIfam" id="TIGR00678">
    <property type="entry name" value="holB"/>
    <property type="match status" value="1"/>
</dbReference>
<evidence type="ECO:0000256" key="3">
    <source>
        <dbReference type="ARBA" id="ARBA00022679"/>
    </source>
</evidence>
<evidence type="ECO:0000256" key="6">
    <source>
        <dbReference type="ARBA" id="ARBA00022932"/>
    </source>
</evidence>
<dbReference type="GO" id="GO:0008408">
    <property type="term" value="F:3'-5' exonuclease activity"/>
    <property type="evidence" value="ECO:0007669"/>
    <property type="project" value="InterPro"/>
</dbReference>
<evidence type="ECO:0000256" key="1">
    <source>
        <dbReference type="ARBA" id="ARBA00012417"/>
    </source>
</evidence>
<evidence type="ECO:0000256" key="7">
    <source>
        <dbReference type="ARBA" id="ARBA00049244"/>
    </source>
</evidence>
<dbReference type="Proteomes" id="UP000626844">
    <property type="component" value="Unassembled WGS sequence"/>
</dbReference>
<evidence type="ECO:0000259" key="8">
    <source>
        <dbReference type="Pfam" id="PF09115"/>
    </source>
</evidence>
<dbReference type="PANTHER" id="PTHR11669:SF8">
    <property type="entry name" value="DNA POLYMERASE III SUBUNIT DELTA"/>
    <property type="match status" value="1"/>
</dbReference>
<keyword evidence="6" id="KW-0239">DNA-directed DNA polymerase</keyword>
<dbReference type="GO" id="GO:0009360">
    <property type="term" value="C:DNA polymerase III complex"/>
    <property type="evidence" value="ECO:0007669"/>
    <property type="project" value="InterPro"/>
</dbReference>
<comment type="caution">
    <text evidence="9">The sequence shown here is derived from an EMBL/GenBank/DDBJ whole genome shotgun (WGS) entry which is preliminary data.</text>
</comment>
<organism evidence="9 10">
    <name type="scientific">Metabacillus arenae</name>
    <dbReference type="NCBI Taxonomy" id="2771434"/>
    <lineage>
        <taxon>Bacteria</taxon>
        <taxon>Bacillati</taxon>
        <taxon>Bacillota</taxon>
        <taxon>Bacilli</taxon>
        <taxon>Bacillales</taxon>
        <taxon>Bacillaceae</taxon>
        <taxon>Metabacillus</taxon>
    </lineage>
</organism>
<evidence type="ECO:0000256" key="5">
    <source>
        <dbReference type="ARBA" id="ARBA00022705"/>
    </source>
</evidence>
<sequence length="331" mass="37870">MTGKWGELTAYQPRIIKLLSKSIQKNRLAHAYLFEGKKGTGKKEVSLLLAKSFFCTNRQDRGEPCEECRNCRRIESGNHPDLHHIEPDGLSIKKWQIQELQGEFTKTGLESNKKLYIISHADKMTTNAANSLLKFLEEPNSDTVAVLLTEQVHQILNTIRSRCQILTFTPLSSQVIQRELEKQEVPQSLAGLVANVTNNLSEALELSQDDWFAQARAKVIKLYEVLNTRKGHALIFIHEQWMPFFKEKNMQESGLDLLLYIYKDIISIQIGNEDKVIYQDLFQQLKQHALRISQKSAANKILAILEAKKRLHSNASPQLLMEHLVLTLQEG</sequence>
<reference evidence="9" key="1">
    <citation type="submission" date="2020-09" db="EMBL/GenBank/DDBJ databases">
        <title>A novel bacterium of genus Bacillus, isolated from South China Sea.</title>
        <authorList>
            <person name="Huang H."/>
            <person name="Mo K."/>
            <person name="Hu Y."/>
        </authorList>
    </citation>
    <scope>NUCLEOTIDE SEQUENCE</scope>
    <source>
        <strain evidence="9">IB182487</strain>
    </source>
</reference>
<dbReference type="InterPro" id="IPR050238">
    <property type="entry name" value="DNA_Rep/Repair_Clamp_Loader"/>
</dbReference>
<dbReference type="Pfam" id="PF09115">
    <property type="entry name" value="DNApol3-delta_C"/>
    <property type="match status" value="1"/>
</dbReference>
<evidence type="ECO:0000256" key="2">
    <source>
        <dbReference type="ARBA" id="ARBA00014363"/>
    </source>
</evidence>
<dbReference type="EC" id="2.7.7.7" evidence="1"/>
<dbReference type="GO" id="GO:0003677">
    <property type="term" value="F:DNA binding"/>
    <property type="evidence" value="ECO:0007669"/>
    <property type="project" value="InterPro"/>
</dbReference>
<dbReference type="Pfam" id="PF13177">
    <property type="entry name" value="DNA_pol3_delta2"/>
    <property type="match status" value="1"/>
</dbReference>
<keyword evidence="3 9" id="KW-0808">Transferase</keyword>
<dbReference type="EMBL" id="JACXAI010000060">
    <property type="protein sequence ID" value="MBD1383518.1"/>
    <property type="molecule type" value="Genomic_DNA"/>
</dbReference>
<comment type="catalytic activity">
    <reaction evidence="7">
        <text>DNA(n) + a 2'-deoxyribonucleoside 5'-triphosphate = DNA(n+1) + diphosphate</text>
        <dbReference type="Rhea" id="RHEA:22508"/>
        <dbReference type="Rhea" id="RHEA-COMP:17339"/>
        <dbReference type="Rhea" id="RHEA-COMP:17340"/>
        <dbReference type="ChEBI" id="CHEBI:33019"/>
        <dbReference type="ChEBI" id="CHEBI:61560"/>
        <dbReference type="ChEBI" id="CHEBI:173112"/>
        <dbReference type="EC" id="2.7.7.7"/>
    </reaction>
</comment>
<keyword evidence="10" id="KW-1185">Reference proteome</keyword>